<dbReference type="GO" id="GO:0016020">
    <property type="term" value="C:membrane"/>
    <property type="evidence" value="ECO:0007669"/>
    <property type="project" value="UniProtKB-SubCell"/>
</dbReference>
<keyword evidence="3 5" id="KW-1133">Transmembrane helix</keyword>
<organism evidence="6 7">
    <name type="scientific">Porphyromonas loveana</name>
    <dbReference type="NCBI Taxonomy" id="1884669"/>
    <lineage>
        <taxon>Bacteria</taxon>
        <taxon>Pseudomonadati</taxon>
        <taxon>Bacteroidota</taxon>
        <taxon>Bacteroidia</taxon>
        <taxon>Bacteroidales</taxon>
        <taxon>Porphyromonadaceae</taxon>
        <taxon>Porphyromonas</taxon>
    </lineage>
</organism>
<dbReference type="Pfam" id="PF04140">
    <property type="entry name" value="ICMT"/>
    <property type="match status" value="1"/>
</dbReference>
<evidence type="ECO:0000256" key="3">
    <source>
        <dbReference type="ARBA" id="ARBA00022989"/>
    </source>
</evidence>
<feature type="transmembrane region" description="Helical" evidence="5">
    <location>
        <begin position="70"/>
        <end position="96"/>
    </location>
</feature>
<keyword evidence="4 5" id="KW-0472">Membrane</keyword>
<evidence type="ECO:0000313" key="6">
    <source>
        <dbReference type="EMBL" id="PVZ10733.1"/>
    </source>
</evidence>
<dbReference type="AlphaFoldDB" id="A0A2U1FEU9"/>
<protein>
    <submittedName>
        <fullName evidence="6">Isoprenylcysteine carboxyl methyltransferase (ICMT) family protein</fullName>
    </submittedName>
</protein>
<evidence type="ECO:0000256" key="4">
    <source>
        <dbReference type="ARBA" id="ARBA00023136"/>
    </source>
</evidence>
<comment type="caution">
    <text evidence="6">The sequence shown here is derived from an EMBL/GenBank/DDBJ whole genome shotgun (WGS) entry which is preliminary data.</text>
</comment>
<dbReference type="EMBL" id="QEKY01000007">
    <property type="protein sequence ID" value="PVZ10733.1"/>
    <property type="molecule type" value="Genomic_DNA"/>
</dbReference>
<dbReference type="Gene3D" id="1.20.120.1630">
    <property type="match status" value="1"/>
</dbReference>
<evidence type="ECO:0000256" key="1">
    <source>
        <dbReference type="ARBA" id="ARBA00004141"/>
    </source>
</evidence>
<keyword evidence="7" id="KW-1185">Reference proteome</keyword>
<proteinExistence type="predicted"/>
<comment type="subcellular location">
    <subcellularLocation>
        <location evidence="1">Membrane</location>
        <topology evidence="1">Multi-pass membrane protein</topology>
    </subcellularLocation>
</comment>
<keyword evidence="2 5" id="KW-0812">Transmembrane</keyword>
<sequence>MLRVVDFNYFSVRGVTIMGFAYAMLFYVIYKLRDVWTVKLYIVPNQCIERSILFKTVRHPNCYLNILPELIGGALLCNVWTIWTVGLPFISAFLLYTSSRKKKPWPICGKMDKKTIIHWVKIYRTRIFGRYKSH</sequence>
<dbReference type="GO" id="GO:0004671">
    <property type="term" value="F:protein C-terminal S-isoprenylcysteine carboxyl O-methyltransferase activity"/>
    <property type="evidence" value="ECO:0007669"/>
    <property type="project" value="InterPro"/>
</dbReference>
<evidence type="ECO:0000313" key="7">
    <source>
        <dbReference type="Proteomes" id="UP000245462"/>
    </source>
</evidence>
<feature type="transmembrane region" description="Helical" evidence="5">
    <location>
        <begin position="12"/>
        <end position="30"/>
    </location>
</feature>
<evidence type="ECO:0000256" key="2">
    <source>
        <dbReference type="ARBA" id="ARBA00022692"/>
    </source>
</evidence>
<name>A0A2U1FEU9_9PORP</name>
<accession>A0A2U1FEU9</accession>
<evidence type="ECO:0000256" key="5">
    <source>
        <dbReference type="SAM" id="Phobius"/>
    </source>
</evidence>
<gene>
    <name evidence="6" type="ORF">C7382_10799</name>
</gene>
<keyword evidence="6" id="KW-0489">Methyltransferase</keyword>
<dbReference type="Proteomes" id="UP000245462">
    <property type="component" value="Unassembled WGS sequence"/>
</dbReference>
<reference evidence="6 7" key="1">
    <citation type="submission" date="2018-04" db="EMBL/GenBank/DDBJ databases">
        <title>Genomic Encyclopedia of Type Strains, Phase IV (KMG-IV): sequencing the most valuable type-strain genomes for metagenomic binning, comparative biology and taxonomic classification.</title>
        <authorList>
            <person name="Goeker M."/>
        </authorList>
    </citation>
    <scope>NUCLEOTIDE SEQUENCE [LARGE SCALE GENOMIC DNA]</scope>
    <source>
        <strain evidence="6 7">DSM 28520</strain>
    </source>
</reference>
<dbReference type="GO" id="GO:0032259">
    <property type="term" value="P:methylation"/>
    <property type="evidence" value="ECO:0007669"/>
    <property type="project" value="UniProtKB-KW"/>
</dbReference>
<dbReference type="InterPro" id="IPR007269">
    <property type="entry name" value="ICMT_MeTrfase"/>
</dbReference>
<keyword evidence="6" id="KW-0808">Transferase</keyword>